<dbReference type="Pfam" id="PF13186">
    <property type="entry name" value="SPASM"/>
    <property type="match status" value="1"/>
</dbReference>
<dbReference type="InterPro" id="IPR007197">
    <property type="entry name" value="rSAM"/>
</dbReference>
<evidence type="ECO:0000256" key="4">
    <source>
        <dbReference type="ARBA" id="ARBA00023004"/>
    </source>
</evidence>
<dbReference type="SFLD" id="SFLDG01067">
    <property type="entry name" value="SPASM/twitch_domain_containing"/>
    <property type="match status" value="1"/>
</dbReference>
<keyword evidence="5" id="KW-0411">Iron-sulfur</keyword>
<evidence type="ECO:0000313" key="9">
    <source>
        <dbReference type="Proteomes" id="UP000428328"/>
    </source>
</evidence>
<dbReference type="PANTHER" id="PTHR11228:SF7">
    <property type="entry name" value="PQQA PEPTIDE CYCLASE"/>
    <property type="match status" value="1"/>
</dbReference>
<keyword evidence="6" id="KW-0812">Transmembrane</keyword>
<accession>A0A6I6JG35</accession>
<feature type="domain" description="Radical SAM core" evidence="7">
    <location>
        <begin position="36"/>
        <end position="248"/>
    </location>
</feature>
<dbReference type="Pfam" id="PF04055">
    <property type="entry name" value="Radical_SAM"/>
    <property type="match status" value="1"/>
</dbReference>
<evidence type="ECO:0000256" key="1">
    <source>
        <dbReference type="ARBA" id="ARBA00001966"/>
    </source>
</evidence>
<keyword evidence="6" id="KW-1133">Transmembrane helix</keyword>
<comment type="cofactor">
    <cofactor evidence="1">
        <name>[4Fe-4S] cluster</name>
        <dbReference type="ChEBI" id="CHEBI:49883"/>
    </cofactor>
</comment>
<dbReference type="PROSITE" id="PS51918">
    <property type="entry name" value="RADICAL_SAM"/>
    <property type="match status" value="1"/>
</dbReference>
<gene>
    <name evidence="8" type="ORF">GM415_04245</name>
</gene>
<dbReference type="SMART" id="SM00729">
    <property type="entry name" value="Elp3"/>
    <property type="match status" value="1"/>
</dbReference>
<dbReference type="InterPro" id="IPR013785">
    <property type="entry name" value="Aldolase_TIM"/>
</dbReference>
<keyword evidence="2" id="KW-0949">S-adenosyl-L-methionine</keyword>
<dbReference type="GO" id="GO:0046872">
    <property type="term" value="F:metal ion binding"/>
    <property type="evidence" value="ECO:0007669"/>
    <property type="project" value="UniProtKB-KW"/>
</dbReference>
<dbReference type="CDD" id="cd01335">
    <property type="entry name" value="Radical_SAM"/>
    <property type="match status" value="1"/>
</dbReference>
<keyword evidence="6" id="KW-0472">Membrane</keyword>
<dbReference type="InterPro" id="IPR023885">
    <property type="entry name" value="4Fe4S-binding_SPASM_dom"/>
</dbReference>
<dbReference type="InterPro" id="IPR006638">
    <property type="entry name" value="Elp3/MiaA/NifB-like_rSAM"/>
</dbReference>
<dbReference type="EMBL" id="CP046400">
    <property type="protein sequence ID" value="QGY39362.1"/>
    <property type="molecule type" value="Genomic_DNA"/>
</dbReference>
<dbReference type="SUPFAM" id="SSF102114">
    <property type="entry name" value="Radical SAM enzymes"/>
    <property type="match status" value="1"/>
</dbReference>
<dbReference type="InterPro" id="IPR050377">
    <property type="entry name" value="Radical_SAM_PqqE_MftC-like"/>
</dbReference>
<proteinExistence type="predicted"/>
<evidence type="ECO:0000313" key="8">
    <source>
        <dbReference type="EMBL" id="QGY39362.1"/>
    </source>
</evidence>
<dbReference type="PANTHER" id="PTHR11228">
    <property type="entry name" value="RADICAL SAM DOMAIN PROTEIN"/>
    <property type="match status" value="1"/>
</dbReference>
<evidence type="ECO:0000259" key="7">
    <source>
        <dbReference type="PROSITE" id="PS51918"/>
    </source>
</evidence>
<feature type="transmembrane region" description="Helical" evidence="6">
    <location>
        <begin position="12"/>
        <end position="31"/>
    </location>
</feature>
<keyword evidence="3" id="KW-0479">Metal-binding</keyword>
<dbReference type="KEGG" id="psel:GM415_04245"/>
<organism evidence="8 9">
    <name type="scientific">Pseudodesulfovibrio cashew</name>
    <dbReference type="NCBI Taxonomy" id="2678688"/>
    <lineage>
        <taxon>Bacteria</taxon>
        <taxon>Pseudomonadati</taxon>
        <taxon>Thermodesulfobacteriota</taxon>
        <taxon>Desulfovibrionia</taxon>
        <taxon>Desulfovibrionales</taxon>
        <taxon>Desulfovibrionaceae</taxon>
    </lineage>
</organism>
<dbReference type="InterPro" id="IPR058240">
    <property type="entry name" value="rSAM_sf"/>
</dbReference>
<keyword evidence="4" id="KW-0408">Iron</keyword>
<dbReference type="CDD" id="cd21109">
    <property type="entry name" value="SPASM"/>
    <property type="match status" value="1"/>
</dbReference>
<evidence type="ECO:0000256" key="5">
    <source>
        <dbReference type="ARBA" id="ARBA00023014"/>
    </source>
</evidence>
<dbReference type="Proteomes" id="UP000428328">
    <property type="component" value="Chromosome"/>
</dbReference>
<dbReference type="RefSeq" id="WP_158946588.1">
    <property type="nucleotide sequence ID" value="NZ_CP046400.1"/>
</dbReference>
<keyword evidence="9" id="KW-1185">Reference proteome</keyword>
<dbReference type="GO" id="GO:0051536">
    <property type="term" value="F:iron-sulfur cluster binding"/>
    <property type="evidence" value="ECO:0007669"/>
    <property type="project" value="UniProtKB-KW"/>
</dbReference>
<evidence type="ECO:0000256" key="6">
    <source>
        <dbReference type="SAM" id="Phobius"/>
    </source>
</evidence>
<dbReference type="SFLD" id="SFLDS00029">
    <property type="entry name" value="Radical_SAM"/>
    <property type="match status" value="1"/>
</dbReference>
<evidence type="ECO:0000256" key="2">
    <source>
        <dbReference type="ARBA" id="ARBA00022691"/>
    </source>
</evidence>
<protein>
    <submittedName>
        <fullName evidence="8">Radical SAM protein</fullName>
    </submittedName>
</protein>
<sequence>MEIIKEMKKYYANIWVLANPIIFYRMLKGFFRALVLRKNTLRVIELFPTFACQANCHFCSVDKYQADKKAVLTIDDYDRLARDGAKAGAAVVTILGGEPLMYPHLDELVAVFTKHHYYTHVVSNGLAVTTERLAELKKSGLKCIFFSIESLDPKVNDPIRGEGHVELTLRNLRWAQEIGLATGLGTVMMPGAMEHALGVIEYCEQNGLSASGGQIAPVGKAEDFSTLSSSEFEDVRQYLKKYPKLTFDWVFSYYLKQRCPAGKEKIGVTCFGDVVGCSYNPVSFGNYFEEPLGAILERMRSFSQFKKDFPGCLSSEDPEYIGNYLGPVCEATKHPVSYKDHPAITPENEPEVFGRR</sequence>
<dbReference type="GO" id="GO:0003824">
    <property type="term" value="F:catalytic activity"/>
    <property type="evidence" value="ECO:0007669"/>
    <property type="project" value="InterPro"/>
</dbReference>
<dbReference type="AlphaFoldDB" id="A0A6I6JG35"/>
<reference evidence="8 9" key="1">
    <citation type="submission" date="2019-11" db="EMBL/GenBank/DDBJ databases">
        <authorList>
            <person name="Zheng R.K."/>
            <person name="Sun C.M."/>
        </authorList>
    </citation>
    <scope>NUCLEOTIDE SEQUENCE [LARGE SCALE GENOMIC DNA]</scope>
    <source>
        <strain evidence="8 9">SRB007</strain>
    </source>
</reference>
<dbReference type="Gene3D" id="3.20.20.70">
    <property type="entry name" value="Aldolase class I"/>
    <property type="match status" value="1"/>
</dbReference>
<name>A0A6I6JG35_9BACT</name>
<evidence type="ECO:0000256" key="3">
    <source>
        <dbReference type="ARBA" id="ARBA00022723"/>
    </source>
</evidence>